<organism evidence="1 2">
    <name type="scientific">Cladosporium halotolerans</name>
    <dbReference type="NCBI Taxonomy" id="1052096"/>
    <lineage>
        <taxon>Eukaryota</taxon>
        <taxon>Fungi</taxon>
        <taxon>Dikarya</taxon>
        <taxon>Ascomycota</taxon>
        <taxon>Pezizomycotina</taxon>
        <taxon>Dothideomycetes</taxon>
        <taxon>Dothideomycetidae</taxon>
        <taxon>Cladosporiales</taxon>
        <taxon>Cladosporiaceae</taxon>
        <taxon>Cladosporium</taxon>
    </lineage>
</organism>
<dbReference type="GeneID" id="96006707"/>
<dbReference type="PANTHER" id="PTHR32251">
    <property type="entry name" value="3-OXO-5-ALPHA-STEROID 4-DEHYDROGENASE"/>
    <property type="match status" value="1"/>
</dbReference>
<gene>
    <name evidence="1" type="ORF">WHR41_05264</name>
</gene>
<accession>A0AB34KRV3</accession>
<evidence type="ECO:0008006" key="3">
    <source>
        <dbReference type="Google" id="ProtNLM"/>
    </source>
</evidence>
<dbReference type="PROSITE" id="PS50244">
    <property type="entry name" value="S5A_REDUCTASE"/>
    <property type="match status" value="1"/>
</dbReference>
<dbReference type="PANTHER" id="PTHR32251:SF15">
    <property type="entry name" value="3-OXO-5-ALPHA-STEROID 4-DEHYDROGENASE (DUF1295)"/>
    <property type="match status" value="1"/>
</dbReference>
<comment type="caution">
    <text evidence="1">The sequence shown here is derived from an EMBL/GenBank/DDBJ whole genome shotgun (WGS) entry which is preliminary data.</text>
</comment>
<dbReference type="Proteomes" id="UP000803884">
    <property type="component" value="Unassembled WGS sequence"/>
</dbReference>
<reference evidence="1 2" key="1">
    <citation type="journal article" date="2020" name="Microbiol. Resour. Announc.">
        <title>Draft Genome Sequence of a Cladosporium Species Isolated from the Mesophotic Ascidian Didemnum maculosum.</title>
        <authorList>
            <person name="Gioti A."/>
            <person name="Siaperas R."/>
            <person name="Nikolaivits E."/>
            <person name="Le Goff G."/>
            <person name="Ouazzani J."/>
            <person name="Kotoulas G."/>
            <person name="Topakas E."/>
        </authorList>
    </citation>
    <scope>NUCLEOTIDE SEQUENCE [LARGE SCALE GENOMIC DNA]</scope>
    <source>
        <strain evidence="1 2">TM138-S3</strain>
    </source>
</reference>
<name>A0AB34KRV3_9PEZI</name>
<sequence length="271" mass="29699">MASSQGKSYDELSRAKDNIKRGIKQPSYAGTACFIGSRGLDPFLQYGILANGVGGGLIQKLGGNVLPQGPALITNTPLDGVLGLSPYRSILFGMSVGSMLKQNIHCATIMQEQMPPANGLLIGAFNAVFNSLNSLFFVCAQTSASANGEHFPQTPLIVGSSLYVLGMALEFGSEIQRHVFKKDPKNKGKVYEGGLFGLSRHINYFGYTLWRTGYAIAAGGWTWGAVTASFFVYDFNFRGIPVLQHYLEERYGEKYEHYKQAVPYKFVPFVY</sequence>
<dbReference type="AlphaFoldDB" id="A0AB34KRV3"/>
<dbReference type="GO" id="GO:0016020">
    <property type="term" value="C:membrane"/>
    <property type="evidence" value="ECO:0007669"/>
    <property type="project" value="TreeGrafter"/>
</dbReference>
<evidence type="ECO:0000313" key="2">
    <source>
        <dbReference type="Proteomes" id="UP000803884"/>
    </source>
</evidence>
<protein>
    <recommendedName>
        <fullName evidence="3">Steroid 5-alpha reductase C-terminal domain-containing protein</fullName>
    </recommendedName>
</protein>
<keyword evidence="2" id="KW-1185">Reference proteome</keyword>
<dbReference type="Pfam" id="PF06966">
    <property type="entry name" value="DUF1295"/>
    <property type="match status" value="1"/>
</dbReference>
<dbReference type="RefSeq" id="XP_069229627.1">
    <property type="nucleotide sequence ID" value="XM_069373869.1"/>
</dbReference>
<evidence type="ECO:0000313" key="1">
    <source>
        <dbReference type="EMBL" id="KAL1586522.1"/>
    </source>
</evidence>
<dbReference type="EMBL" id="JAAQHG020000014">
    <property type="protein sequence ID" value="KAL1586522.1"/>
    <property type="molecule type" value="Genomic_DNA"/>
</dbReference>
<proteinExistence type="predicted"/>
<dbReference type="Gene3D" id="1.20.120.1630">
    <property type="match status" value="1"/>
</dbReference>
<dbReference type="InterPro" id="IPR010721">
    <property type="entry name" value="UstE-like"/>
</dbReference>